<evidence type="ECO:0000313" key="2">
    <source>
        <dbReference type="Proteomes" id="UP000018780"/>
    </source>
</evidence>
<proteinExistence type="predicted"/>
<gene>
    <name evidence="1" type="ORF">METH_22080</name>
</gene>
<name>V9W0I6_9RHOB</name>
<sequence length="111" mass="12010">MAEHTQMAGPRTAGAIHTRAATKNATGFPSYGQARSPNGFRKLGVFVSPSGVRPVWLRHGLANLKPRLKALVAEWPLALVVNPLQAMHGIALISALTFIAKLGDVRRLKHR</sequence>
<keyword evidence="1" id="KW-0614">Plasmid</keyword>
<dbReference type="EMBL" id="CP006774">
    <property type="protein sequence ID" value="AHD03519.1"/>
    <property type="molecule type" value="Genomic_DNA"/>
</dbReference>
<keyword evidence="2" id="KW-1185">Reference proteome</keyword>
<dbReference type="HOGENOM" id="CLU_2155190_0_0_5"/>
<dbReference type="PATRIC" id="fig|999552.6.peg.4364"/>
<organism evidence="1 2">
    <name type="scientific">Leisingera methylohalidivorans DSM 14336</name>
    <dbReference type="NCBI Taxonomy" id="999552"/>
    <lineage>
        <taxon>Bacteria</taxon>
        <taxon>Pseudomonadati</taxon>
        <taxon>Pseudomonadota</taxon>
        <taxon>Alphaproteobacteria</taxon>
        <taxon>Rhodobacterales</taxon>
        <taxon>Roseobacteraceae</taxon>
        <taxon>Leisingera</taxon>
    </lineage>
</organism>
<geneLocation type="plasmid" evidence="2">
    <name>1</name>
</geneLocation>
<dbReference type="KEGG" id="lmd:METH_22080"/>
<reference evidence="1 2" key="1">
    <citation type="submission" date="2013-09" db="EMBL/GenBank/DDBJ databases">
        <authorList>
            <consortium name="DOE Joint Genome Institute"/>
            <person name="Klenk H.-P."/>
            <person name="Huntemann M."/>
            <person name="Han J."/>
            <person name="Chen A."/>
            <person name="Kyrpides N."/>
            <person name="Mavromatis K."/>
            <person name="Markowitz V."/>
            <person name="Palaniappan K."/>
            <person name="Ivanova N."/>
            <person name="Schaumberg A."/>
            <person name="Pati A."/>
            <person name="Liolios K."/>
            <person name="Nordberg H.P."/>
            <person name="Cantor M.N."/>
            <person name="Hua S.X."/>
            <person name="Woyke T."/>
        </authorList>
    </citation>
    <scope>NUCLEOTIDE SEQUENCE [LARGE SCALE GENOMIC DNA]</scope>
    <source>
        <strain evidence="1 2">DSM 14336</strain>
        <plasmid evidence="2">1</plasmid>
    </source>
</reference>
<dbReference type="AlphaFoldDB" id="V9W0I6"/>
<evidence type="ECO:0000313" key="1">
    <source>
        <dbReference type="EMBL" id="AHD03519.1"/>
    </source>
</evidence>
<accession>V9W0I6</accession>
<dbReference type="Proteomes" id="UP000018780">
    <property type="component" value="Plasmid unnamed"/>
</dbReference>
<protein>
    <submittedName>
        <fullName evidence="1">Uncharacterized protein</fullName>
    </submittedName>
</protein>